<feature type="transmembrane region" description="Helical" evidence="1">
    <location>
        <begin position="200"/>
        <end position="224"/>
    </location>
</feature>
<organism evidence="2 3">
    <name type="scientific">Tenggerimyces flavus</name>
    <dbReference type="NCBI Taxonomy" id="1708749"/>
    <lineage>
        <taxon>Bacteria</taxon>
        <taxon>Bacillati</taxon>
        <taxon>Actinomycetota</taxon>
        <taxon>Actinomycetes</taxon>
        <taxon>Propionibacteriales</taxon>
        <taxon>Nocardioidaceae</taxon>
        <taxon>Tenggerimyces</taxon>
    </lineage>
</organism>
<gene>
    <name evidence="2" type="ORF">ACFOUW_37135</name>
</gene>
<proteinExistence type="predicted"/>
<dbReference type="RefSeq" id="WP_205121894.1">
    <property type="nucleotide sequence ID" value="NZ_JAFBCM010000001.1"/>
</dbReference>
<comment type="caution">
    <text evidence="2">The sequence shown here is derived from an EMBL/GenBank/DDBJ whole genome shotgun (WGS) entry which is preliminary data.</text>
</comment>
<sequence length="259" mass="27034">MAVNPGIEWLADNWGWFLENHQRAMAFLQRGIKLANQKLADGIAGPFPPALEGRLRIIIGHITYLETSLIELAKQTPAIVGNPPQLYVAATAWEHDVHGLMGGLSVGEESLQALPQGDAGQRWNDNAAQLYAAASRSHQKTIDGMNECHSAISGALTQTALANAQVLPAVVIALVTADLAIAGAILALDGGIPGMIAGAGLIATALGIAISAIVGIIVAAIAYLSGIASASGGLTQQLNEVPATWPQPQYTDFYSKVYQ</sequence>
<feature type="transmembrane region" description="Helical" evidence="1">
    <location>
        <begin position="166"/>
        <end position="188"/>
    </location>
</feature>
<keyword evidence="1" id="KW-0812">Transmembrane</keyword>
<evidence type="ECO:0000256" key="1">
    <source>
        <dbReference type="SAM" id="Phobius"/>
    </source>
</evidence>
<dbReference type="Proteomes" id="UP001595699">
    <property type="component" value="Unassembled WGS sequence"/>
</dbReference>
<reference evidence="3" key="1">
    <citation type="journal article" date="2019" name="Int. J. Syst. Evol. Microbiol.">
        <title>The Global Catalogue of Microorganisms (GCM) 10K type strain sequencing project: providing services to taxonomists for standard genome sequencing and annotation.</title>
        <authorList>
            <consortium name="The Broad Institute Genomics Platform"/>
            <consortium name="The Broad Institute Genome Sequencing Center for Infectious Disease"/>
            <person name="Wu L."/>
            <person name="Ma J."/>
        </authorList>
    </citation>
    <scope>NUCLEOTIDE SEQUENCE [LARGE SCALE GENOMIC DNA]</scope>
    <source>
        <strain evidence="3">CGMCC 4.7241</strain>
    </source>
</reference>
<keyword evidence="1" id="KW-1133">Transmembrane helix</keyword>
<evidence type="ECO:0000313" key="3">
    <source>
        <dbReference type="Proteomes" id="UP001595699"/>
    </source>
</evidence>
<evidence type="ECO:0000313" key="2">
    <source>
        <dbReference type="EMBL" id="MFC3766501.1"/>
    </source>
</evidence>
<keyword evidence="1" id="KW-0472">Membrane</keyword>
<accession>A0ABV7YMT5</accession>
<name>A0ABV7YMT5_9ACTN</name>
<keyword evidence="3" id="KW-1185">Reference proteome</keyword>
<protein>
    <submittedName>
        <fullName evidence="2">Uncharacterized protein</fullName>
    </submittedName>
</protein>
<dbReference type="EMBL" id="JBHRZH010000055">
    <property type="protein sequence ID" value="MFC3766501.1"/>
    <property type="molecule type" value="Genomic_DNA"/>
</dbReference>